<evidence type="ECO:0000256" key="2">
    <source>
        <dbReference type="SAM" id="Phobius"/>
    </source>
</evidence>
<accession>A0A0Q9YPW5</accession>
<evidence type="ECO:0000313" key="4">
    <source>
        <dbReference type="EMBL" id="KRG18072.1"/>
    </source>
</evidence>
<dbReference type="Gene3D" id="3.90.550.10">
    <property type="entry name" value="Spore Coat Polysaccharide Biosynthesis Protein SpsA, Chain A"/>
    <property type="match status" value="1"/>
</dbReference>
<keyword evidence="6" id="KW-1185">Reference proteome</keyword>
<keyword evidence="4" id="KW-0808">Transferase</keyword>
<organism evidence="4">
    <name type="scientific">Candidatus Berkiella cookevillensis</name>
    <dbReference type="NCBI Taxonomy" id="437022"/>
    <lineage>
        <taxon>Bacteria</taxon>
        <taxon>Pseudomonadati</taxon>
        <taxon>Pseudomonadota</taxon>
        <taxon>Gammaproteobacteria</taxon>
        <taxon>Candidatus Berkiellales</taxon>
        <taxon>Candidatus Berkiellaceae</taxon>
        <taxon>Candidatus Berkiella</taxon>
    </lineage>
</organism>
<dbReference type="OrthoDB" id="9811884at2"/>
<dbReference type="RefSeq" id="WP_057624886.1">
    <property type="nucleotide sequence ID" value="NZ_LKHV02000001.1"/>
</dbReference>
<dbReference type="InterPro" id="IPR029044">
    <property type="entry name" value="Nucleotide-diphossugar_trans"/>
</dbReference>
<dbReference type="SUPFAM" id="SSF53448">
    <property type="entry name" value="Nucleotide-diphospho-sugar transferases"/>
    <property type="match status" value="1"/>
</dbReference>
<reference evidence="5" key="3">
    <citation type="submission" date="2021-06" db="EMBL/GenBank/DDBJ databases">
        <title>Genomic Description and Analysis of Intracellular Bacteria, Candidatus Berkiella cookevillensis and Candidatus Berkiella aquae.</title>
        <authorList>
            <person name="Kidane D.T."/>
            <person name="Mehari Y.T."/>
            <person name="Rice F.C."/>
            <person name="Arivett B.A."/>
            <person name="Farone A.L."/>
            <person name="Berk S.G."/>
            <person name="Farone M.B."/>
        </authorList>
    </citation>
    <scope>NUCLEOTIDE SEQUENCE</scope>
    <source>
        <strain evidence="5">CC99</strain>
    </source>
</reference>
<dbReference type="PANTHER" id="PTHR48090">
    <property type="entry name" value="UNDECAPRENYL-PHOSPHATE 4-DEOXY-4-FORMAMIDO-L-ARABINOSE TRANSFERASE-RELATED"/>
    <property type="match status" value="1"/>
</dbReference>
<dbReference type="AlphaFoldDB" id="A0A0Q9YPW5"/>
<dbReference type="EMBL" id="LKHV02000001">
    <property type="protein sequence ID" value="MCS5709181.1"/>
    <property type="molecule type" value="Genomic_DNA"/>
</dbReference>
<protein>
    <submittedName>
        <fullName evidence="5">Glycosyltransferase family 2 protein</fullName>
    </submittedName>
    <submittedName>
        <fullName evidence="4">Undecaprenyl-phosphate 4-deoxy-4-formamido-L-arabinose transferase</fullName>
        <ecNumber evidence="4">2.4.2.53</ecNumber>
    </submittedName>
</protein>
<dbReference type="Pfam" id="PF00535">
    <property type="entry name" value="Glycos_transf_2"/>
    <property type="match status" value="1"/>
</dbReference>
<dbReference type="EMBL" id="LKHV01000009">
    <property type="protein sequence ID" value="KRG18072.1"/>
    <property type="molecule type" value="Genomic_DNA"/>
</dbReference>
<feature type="region of interest" description="Disordered" evidence="1">
    <location>
        <begin position="289"/>
        <end position="309"/>
    </location>
</feature>
<dbReference type="InterPro" id="IPR001173">
    <property type="entry name" value="Glyco_trans_2-like"/>
</dbReference>
<gene>
    <name evidence="4" type="primary">arnC</name>
    <name evidence="5" type="ORF">CC99x_009715</name>
    <name evidence="4" type="ORF">CC99x_01784</name>
</gene>
<proteinExistence type="predicted"/>
<evidence type="ECO:0000313" key="6">
    <source>
        <dbReference type="Proteomes" id="UP000051494"/>
    </source>
</evidence>
<keyword evidence="2" id="KW-0472">Membrane</keyword>
<feature type="transmembrane region" description="Helical" evidence="2">
    <location>
        <begin position="231"/>
        <end position="249"/>
    </location>
</feature>
<dbReference type="CDD" id="cd04179">
    <property type="entry name" value="DPM_DPG-synthase_like"/>
    <property type="match status" value="1"/>
</dbReference>
<keyword evidence="2" id="KW-0812">Transmembrane</keyword>
<dbReference type="STRING" id="437022.CC99x_01784"/>
<dbReference type="PANTHER" id="PTHR48090:SF7">
    <property type="entry name" value="RFBJ PROTEIN"/>
    <property type="match status" value="1"/>
</dbReference>
<keyword evidence="4" id="KW-0328">Glycosyltransferase</keyword>
<sequence>MTKLNINTDISLVLPAKNEEHGLSSFLPELLKRYPGLEIIVVDDGSTDKTKEVAIQCGATVVSHPYSIGNGASVKTGARHATREYLMLMDADGQHQVDDIQNIINKFEQGFDMVVGYRDKASQASMPRWLGNRFYNFIASNIVGQPILDLTSGFRLVKKDKFLEFLHLLPNGFSYPSTITMAFFRSGYSVGYQKITVKKRIGTSHLRLFSDGFKFLLIIYKMTTLYSPFKVFLPFAVLHFLAGTLNYFYTYFSQGRFTNMSAVFLSASVIIFLIGLVSEQITTLMYQRHTQNQTPPPKLSKQSAQQVHE</sequence>
<keyword evidence="2" id="KW-1133">Transmembrane helix</keyword>
<reference evidence="5" key="2">
    <citation type="journal article" date="2016" name="Genome Announc.">
        <title>Draft Genome Sequences of Two Novel Amoeba-Resistant Intranuclear Bacteria, 'Candidatus Berkiella cookevillensis' and 'Candidatus Berkiella aquae'.</title>
        <authorList>
            <person name="Mehari Y.T."/>
            <person name="Arivett B.A."/>
            <person name="Farone A.L."/>
            <person name="Gunderson J.H."/>
            <person name="Farone M.B."/>
        </authorList>
    </citation>
    <scope>NUCLEOTIDE SEQUENCE</scope>
    <source>
        <strain evidence="5">CC99</strain>
    </source>
</reference>
<dbReference type="GO" id="GO:0099621">
    <property type="term" value="F:undecaprenyl-phosphate 4-deoxy-4-formamido-L-arabinose transferase activity"/>
    <property type="evidence" value="ECO:0007669"/>
    <property type="project" value="UniProtKB-EC"/>
</dbReference>
<evidence type="ECO:0000259" key="3">
    <source>
        <dbReference type="Pfam" id="PF00535"/>
    </source>
</evidence>
<evidence type="ECO:0000313" key="5">
    <source>
        <dbReference type="EMBL" id="MCS5709181.1"/>
    </source>
</evidence>
<name>A0A0Q9YPW5_9GAMM</name>
<dbReference type="EC" id="2.4.2.53" evidence="4"/>
<feature type="compositionally biased region" description="Polar residues" evidence="1">
    <location>
        <begin position="300"/>
        <end position="309"/>
    </location>
</feature>
<dbReference type="InterPro" id="IPR050256">
    <property type="entry name" value="Glycosyltransferase_2"/>
</dbReference>
<feature type="transmembrane region" description="Helical" evidence="2">
    <location>
        <begin position="261"/>
        <end position="278"/>
    </location>
</feature>
<reference evidence="4" key="1">
    <citation type="submission" date="2015-09" db="EMBL/GenBank/DDBJ databases">
        <title>Draft Genome Sequences of Two Novel Amoeba-resistant Intranuclear Bacteria, Candidatus Berkiella cookevillensis and Candidatus Berkiella aquae.</title>
        <authorList>
            <person name="Mehari Y.T."/>
            <person name="Arivett B.A."/>
            <person name="Farone A.L."/>
            <person name="Gunderson J.H."/>
            <person name="Farone M.B."/>
        </authorList>
    </citation>
    <scope>NUCLEOTIDE SEQUENCE [LARGE SCALE GENOMIC DNA]</scope>
    <source>
        <strain evidence="4">CC99</strain>
    </source>
</reference>
<evidence type="ECO:0000256" key="1">
    <source>
        <dbReference type="SAM" id="MobiDB-lite"/>
    </source>
</evidence>
<comment type="caution">
    <text evidence="4">The sequence shown here is derived from an EMBL/GenBank/DDBJ whole genome shotgun (WGS) entry which is preliminary data.</text>
</comment>
<dbReference type="Proteomes" id="UP000051494">
    <property type="component" value="Unassembled WGS sequence"/>
</dbReference>
<feature type="domain" description="Glycosyltransferase 2-like" evidence="3">
    <location>
        <begin position="11"/>
        <end position="162"/>
    </location>
</feature>